<evidence type="ECO:0000313" key="3">
    <source>
        <dbReference type="EMBL" id="CAL4764808.1"/>
    </source>
</evidence>
<feature type="region of interest" description="Disordered" evidence="1">
    <location>
        <begin position="1"/>
        <end position="61"/>
    </location>
</feature>
<dbReference type="Proteomes" id="UP001152797">
    <property type="component" value="Unassembled WGS sequence"/>
</dbReference>
<dbReference type="Pfam" id="PF12796">
    <property type="entry name" value="Ank_2"/>
    <property type="match status" value="1"/>
</dbReference>
<comment type="caution">
    <text evidence="2">The sequence shown here is derived from an EMBL/GenBank/DDBJ whole genome shotgun (WGS) entry which is preliminary data.</text>
</comment>
<dbReference type="InterPro" id="IPR002110">
    <property type="entry name" value="Ankyrin_rpt"/>
</dbReference>
<accession>A0A9P1FIS0</accession>
<dbReference type="OrthoDB" id="428913at2759"/>
<dbReference type="EMBL" id="CAMXCT020000347">
    <property type="protein sequence ID" value="CAL1130871.1"/>
    <property type="molecule type" value="Genomic_DNA"/>
</dbReference>
<dbReference type="InterPro" id="IPR036770">
    <property type="entry name" value="Ankyrin_rpt-contain_sf"/>
</dbReference>
<proteinExistence type="predicted"/>
<sequence>MKRGFLLFDSKSKSKKNMETTHSCEVQSASPNPCNSSKATAAPSNAQAKKNTKPKSEVVTPFSVEELGGTVSSEEGESDSVIAISRDDAKKFQVKITNEQILLFYGEDEDSEDGSDKNHWERPRLEFMAGTKVEHRVGSRGRNGSKQRLRPNALEAWGDGTGCLTTPKSVRSNNFFRQNSQDDMQFVDGREFGWSVAHQACNRGNLQLVRQLSRKGEALLQKCQAGNSVLHVAARSGQLEVGGEGSLGGCGDLSAVVSPV</sequence>
<dbReference type="AlphaFoldDB" id="A0A9P1FIS0"/>
<evidence type="ECO:0000313" key="2">
    <source>
        <dbReference type="EMBL" id="CAI3977496.1"/>
    </source>
</evidence>
<evidence type="ECO:0000256" key="1">
    <source>
        <dbReference type="SAM" id="MobiDB-lite"/>
    </source>
</evidence>
<evidence type="ECO:0000313" key="4">
    <source>
        <dbReference type="Proteomes" id="UP001152797"/>
    </source>
</evidence>
<name>A0A9P1FIS0_9DINO</name>
<dbReference type="EMBL" id="CAMXCT030000347">
    <property type="protein sequence ID" value="CAL4764808.1"/>
    <property type="molecule type" value="Genomic_DNA"/>
</dbReference>
<feature type="compositionally biased region" description="Basic and acidic residues" evidence="1">
    <location>
        <begin position="10"/>
        <end position="19"/>
    </location>
</feature>
<keyword evidence="4" id="KW-1185">Reference proteome</keyword>
<dbReference type="SUPFAM" id="SSF48403">
    <property type="entry name" value="Ankyrin repeat"/>
    <property type="match status" value="1"/>
</dbReference>
<feature type="compositionally biased region" description="Polar residues" evidence="1">
    <location>
        <begin position="20"/>
        <end position="49"/>
    </location>
</feature>
<dbReference type="Gene3D" id="1.25.40.20">
    <property type="entry name" value="Ankyrin repeat-containing domain"/>
    <property type="match status" value="1"/>
</dbReference>
<gene>
    <name evidence="2" type="ORF">C1SCF055_LOCUS5631</name>
</gene>
<organism evidence="2">
    <name type="scientific">Cladocopium goreaui</name>
    <dbReference type="NCBI Taxonomy" id="2562237"/>
    <lineage>
        <taxon>Eukaryota</taxon>
        <taxon>Sar</taxon>
        <taxon>Alveolata</taxon>
        <taxon>Dinophyceae</taxon>
        <taxon>Suessiales</taxon>
        <taxon>Symbiodiniaceae</taxon>
        <taxon>Cladocopium</taxon>
    </lineage>
</organism>
<dbReference type="EMBL" id="CAMXCT010000347">
    <property type="protein sequence ID" value="CAI3977496.1"/>
    <property type="molecule type" value="Genomic_DNA"/>
</dbReference>
<reference evidence="3 4" key="2">
    <citation type="submission" date="2024-05" db="EMBL/GenBank/DDBJ databases">
        <authorList>
            <person name="Chen Y."/>
            <person name="Shah S."/>
            <person name="Dougan E. K."/>
            <person name="Thang M."/>
            <person name="Chan C."/>
        </authorList>
    </citation>
    <scope>NUCLEOTIDE SEQUENCE [LARGE SCALE GENOMIC DNA]</scope>
</reference>
<reference evidence="2" key="1">
    <citation type="submission" date="2022-10" db="EMBL/GenBank/DDBJ databases">
        <authorList>
            <person name="Chen Y."/>
            <person name="Dougan E. K."/>
            <person name="Chan C."/>
            <person name="Rhodes N."/>
            <person name="Thang M."/>
        </authorList>
    </citation>
    <scope>NUCLEOTIDE SEQUENCE</scope>
</reference>
<protein>
    <submittedName>
        <fullName evidence="2">Uncharacterized protein</fullName>
    </submittedName>
</protein>